<sequence>MEPPSKLRNSRKQYKGLVKAKVASKRNDFHKKNEDGHYYAARMRYRLEFGRKSEDETIVISADCMNKVNIGGLAVSRYHQIRRIFPNDDQPNVPDHDFPIGKGYKITPSGYMILKSKPGFQKTTQENLGRTVYQFPRTGPSFLFNRVARFRSVSTGLTEEEKEEKEVIVFDTAMDRCAEYWEGATFDGYQVEVASEYCKGQDFPWADYDKVHAALQNPTKASMKNHPEILSELKFIAAHCDRRLGEFTLMKCMEQSCTFCREHPVRNTNAMEEILGRGMPTPTVNSLLQTPSRHFYTFREAMERPFQPADEDMELYKTLNLGRCSQCRYVFTSKKDKRQHVSILHG</sequence>
<evidence type="ECO:0000313" key="2">
    <source>
        <dbReference type="EMBL" id="KAJ8020324.1"/>
    </source>
</evidence>
<keyword evidence="3" id="KW-1185">Reference proteome</keyword>
<dbReference type="PROSITE" id="PS00028">
    <property type="entry name" value="ZINC_FINGER_C2H2_1"/>
    <property type="match status" value="1"/>
</dbReference>
<evidence type="ECO:0000259" key="1">
    <source>
        <dbReference type="PROSITE" id="PS00028"/>
    </source>
</evidence>
<dbReference type="InterPro" id="IPR013087">
    <property type="entry name" value="Znf_C2H2_type"/>
</dbReference>
<dbReference type="AlphaFoldDB" id="A0A9Q0YH06"/>
<dbReference type="EMBL" id="JAIZAY010000022">
    <property type="protein sequence ID" value="KAJ8020324.1"/>
    <property type="molecule type" value="Genomic_DNA"/>
</dbReference>
<gene>
    <name evidence="2" type="ORF">HOLleu_39890</name>
</gene>
<dbReference type="OrthoDB" id="2433005at2759"/>
<protein>
    <recommendedName>
        <fullName evidence="1">C2H2-type domain-containing protein</fullName>
    </recommendedName>
</protein>
<evidence type="ECO:0000313" key="3">
    <source>
        <dbReference type="Proteomes" id="UP001152320"/>
    </source>
</evidence>
<feature type="domain" description="C2H2-type" evidence="1">
    <location>
        <begin position="324"/>
        <end position="345"/>
    </location>
</feature>
<dbReference type="Proteomes" id="UP001152320">
    <property type="component" value="Chromosome 22"/>
</dbReference>
<reference evidence="2" key="1">
    <citation type="submission" date="2021-10" db="EMBL/GenBank/DDBJ databases">
        <title>Tropical sea cucumber genome reveals ecological adaptation and Cuvierian tubules defense mechanism.</title>
        <authorList>
            <person name="Chen T."/>
        </authorList>
    </citation>
    <scope>NUCLEOTIDE SEQUENCE</scope>
    <source>
        <strain evidence="2">Nanhai2018</strain>
        <tissue evidence="2">Muscle</tissue>
    </source>
</reference>
<accession>A0A9Q0YH06</accession>
<comment type="caution">
    <text evidence="2">The sequence shown here is derived from an EMBL/GenBank/DDBJ whole genome shotgun (WGS) entry which is preliminary data.</text>
</comment>
<name>A0A9Q0YH06_HOLLE</name>
<proteinExistence type="predicted"/>
<organism evidence="2 3">
    <name type="scientific">Holothuria leucospilota</name>
    <name type="common">Black long sea cucumber</name>
    <name type="synonym">Mertensiothuria leucospilota</name>
    <dbReference type="NCBI Taxonomy" id="206669"/>
    <lineage>
        <taxon>Eukaryota</taxon>
        <taxon>Metazoa</taxon>
        <taxon>Echinodermata</taxon>
        <taxon>Eleutherozoa</taxon>
        <taxon>Echinozoa</taxon>
        <taxon>Holothuroidea</taxon>
        <taxon>Aspidochirotacea</taxon>
        <taxon>Aspidochirotida</taxon>
        <taxon>Holothuriidae</taxon>
        <taxon>Holothuria</taxon>
    </lineage>
</organism>